<dbReference type="EMBL" id="OZ037948">
    <property type="protein sequence ID" value="CAL1709609.1"/>
    <property type="molecule type" value="Genomic_DNA"/>
</dbReference>
<accession>A0ABP1DQW5</accession>
<keyword evidence="4" id="KW-1185">Reference proteome</keyword>
<dbReference type="PROSITE" id="PS50142">
    <property type="entry name" value="RNASE_3_2"/>
    <property type="match status" value="1"/>
</dbReference>
<organism evidence="3 4">
    <name type="scientific">Somion occarium</name>
    <dbReference type="NCBI Taxonomy" id="3059160"/>
    <lineage>
        <taxon>Eukaryota</taxon>
        <taxon>Fungi</taxon>
        <taxon>Dikarya</taxon>
        <taxon>Basidiomycota</taxon>
        <taxon>Agaricomycotina</taxon>
        <taxon>Agaricomycetes</taxon>
        <taxon>Polyporales</taxon>
        <taxon>Cerrenaceae</taxon>
        <taxon>Somion</taxon>
    </lineage>
</organism>
<feature type="compositionally biased region" description="Polar residues" evidence="1">
    <location>
        <begin position="566"/>
        <end position="585"/>
    </location>
</feature>
<feature type="region of interest" description="Disordered" evidence="1">
    <location>
        <begin position="430"/>
        <end position="476"/>
    </location>
</feature>
<dbReference type="Gene3D" id="1.10.1520.10">
    <property type="entry name" value="Ribonuclease III domain"/>
    <property type="match status" value="1"/>
</dbReference>
<protein>
    <recommendedName>
        <fullName evidence="2">RNase III domain-containing protein</fullName>
    </recommendedName>
</protein>
<proteinExistence type="predicted"/>
<name>A0ABP1DQW5_9APHY</name>
<evidence type="ECO:0000313" key="3">
    <source>
        <dbReference type="EMBL" id="CAL1709609.1"/>
    </source>
</evidence>
<sequence length="603" mass="66752">MPADISRKPCSSPTGGAVNHVHDYLSKTRTSMLLRDVPNLPTNLLARARGARTNSDENNDLLEFIGDRALNLAVAILVEKNKINRAHHSTVRRVVCSNDTIGRLAFCLRFHVQANTDAQDRFSIDEWHPLSNDHPPKVLADLFEAYVGAVFVQHGWSILERWLNKLFTPIVKAATGDFWLSVSPEQLFGISSKTPKIKVMAPETKSQGKLLAYIEFKRDVLTAQGKLAVSALPPGTKYRFDQRTLRLQDPDAERVEVAVHLINMWICQIVINFWPEYHTARARAAHMLSGITGLIVSERVLAYLASQLSLDDFFTVIDSTAQLEDPLCLSSTDNIQRVSKDRRKRYEPPTAHQRALMLKATIGWYHHQDSDAANRWGKVWLRPIVIRAHDILVEMQGFRPLVSKNNQPDILARQKDALASLVAGLGSLQISSPNVGQSKSTDNNKLPDTHDAEEEEHLCLTSSAEETKSSRLPSGKLRVVVHSKLGATQESSSGSQESSARDHSNDDALIEALSTLTLEPGESEAMIHTTSVRSLHSSTKSVSSDTGSKWRPIGQPAIPIDVTVSSYPPSESPTTLEHPPTSESALTGDGWICERACDCQSVW</sequence>
<feature type="region of interest" description="Disordered" evidence="1">
    <location>
        <begin position="566"/>
        <end position="587"/>
    </location>
</feature>
<feature type="compositionally biased region" description="Polar residues" evidence="1">
    <location>
        <begin position="430"/>
        <end position="444"/>
    </location>
</feature>
<dbReference type="InterPro" id="IPR036389">
    <property type="entry name" value="RNase_III_sf"/>
</dbReference>
<dbReference type="Pfam" id="PF00636">
    <property type="entry name" value="Ribonuclease_3"/>
    <property type="match status" value="1"/>
</dbReference>
<dbReference type="CDD" id="cd00593">
    <property type="entry name" value="RIBOc"/>
    <property type="match status" value="1"/>
</dbReference>
<evidence type="ECO:0000256" key="1">
    <source>
        <dbReference type="SAM" id="MobiDB-lite"/>
    </source>
</evidence>
<dbReference type="SUPFAM" id="SSF69065">
    <property type="entry name" value="RNase III domain-like"/>
    <property type="match status" value="1"/>
</dbReference>
<feature type="domain" description="RNase III" evidence="2">
    <location>
        <begin position="39"/>
        <end position="155"/>
    </location>
</feature>
<gene>
    <name evidence="3" type="ORF">GFSPODELE1_LOCUS7424</name>
</gene>
<reference evidence="4" key="1">
    <citation type="submission" date="2024-04" db="EMBL/GenBank/DDBJ databases">
        <authorList>
            <person name="Shaw F."/>
            <person name="Minotto A."/>
        </authorList>
    </citation>
    <scope>NUCLEOTIDE SEQUENCE [LARGE SCALE GENOMIC DNA]</scope>
</reference>
<dbReference type="SMART" id="SM00535">
    <property type="entry name" value="RIBOc"/>
    <property type="match status" value="1"/>
</dbReference>
<dbReference type="InterPro" id="IPR000999">
    <property type="entry name" value="RNase_III_dom"/>
</dbReference>
<evidence type="ECO:0000313" key="4">
    <source>
        <dbReference type="Proteomes" id="UP001497453"/>
    </source>
</evidence>
<dbReference type="Proteomes" id="UP001497453">
    <property type="component" value="Chromosome 5"/>
</dbReference>
<evidence type="ECO:0000259" key="2">
    <source>
        <dbReference type="PROSITE" id="PS50142"/>
    </source>
</evidence>